<dbReference type="SUPFAM" id="SSF46785">
    <property type="entry name" value="Winged helix' DNA-binding domain"/>
    <property type="match status" value="1"/>
</dbReference>
<dbReference type="InterPro" id="IPR036388">
    <property type="entry name" value="WH-like_DNA-bd_sf"/>
</dbReference>
<feature type="domain" description="HTH lysR-type" evidence="5">
    <location>
        <begin position="6"/>
        <end position="63"/>
    </location>
</feature>
<dbReference type="RefSeq" id="WP_027313425.1">
    <property type="nucleotide sequence ID" value="NZ_JBHLZN010000001.1"/>
</dbReference>
<dbReference type="PANTHER" id="PTHR30537:SF79">
    <property type="entry name" value="TRANSCRIPTIONAL REGULATOR-RELATED"/>
    <property type="match status" value="1"/>
</dbReference>
<evidence type="ECO:0000256" key="4">
    <source>
        <dbReference type="ARBA" id="ARBA00023163"/>
    </source>
</evidence>
<comment type="caution">
    <text evidence="6">The sequence shown here is derived from an EMBL/GenBank/DDBJ whole genome shotgun (WGS) entry which is preliminary data.</text>
</comment>
<sequence>MSYHLPPLTWLRAFEAAARAGSFTTAAEELSLTSAAVSHQIRSLESYLGYPLFERLPRSVKLTSMGRAYLPAVRRAFDELSRTTFGLFGGQGERTITIRSTASYSVLWLAPHLKSFLQAHPEIDVRLHTAIWVEALNPDETDIDIRFGDGRWPGYQVELISNDNSVVVCSPQVAAQIAALTSLEQLQDFKCIHIMGREGRWEEYVSKLGVEIPLDLGIKVDTSLNALELAASGIGLALVQKSFAAAYLKDGRLVRPFDLELPSDESHYLLLPKGAKSSKPEALLFRDWLLAEANPERN</sequence>
<comment type="similarity">
    <text evidence="1">Belongs to the LysR transcriptional regulatory family.</text>
</comment>
<gene>
    <name evidence="6" type="ORF">ACFFLH_00775</name>
</gene>
<reference evidence="6 7" key="1">
    <citation type="submission" date="2024-09" db="EMBL/GenBank/DDBJ databases">
        <authorList>
            <person name="Sun Q."/>
            <person name="Mori K."/>
        </authorList>
    </citation>
    <scope>NUCLEOTIDE SEQUENCE [LARGE SCALE GENOMIC DNA]</scope>
    <source>
        <strain evidence="6 7">ATCC 51285</strain>
    </source>
</reference>
<dbReference type="InterPro" id="IPR058163">
    <property type="entry name" value="LysR-type_TF_proteobact-type"/>
</dbReference>
<evidence type="ECO:0000313" key="7">
    <source>
        <dbReference type="Proteomes" id="UP001589628"/>
    </source>
</evidence>
<organism evidence="6 7">
    <name type="scientific">Balneatrix alpica</name>
    <dbReference type="NCBI Taxonomy" id="75684"/>
    <lineage>
        <taxon>Bacteria</taxon>
        <taxon>Pseudomonadati</taxon>
        <taxon>Pseudomonadota</taxon>
        <taxon>Gammaproteobacteria</taxon>
        <taxon>Oceanospirillales</taxon>
        <taxon>Balneatrichaceae</taxon>
        <taxon>Balneatrix</taxon>
    </lineage>
</organism>
<dbReference type="PROSITE" id="PS50931">
    <property type="entry name" value="HTH_LYSR"/>
    <property type="match status" value="1"/>
</dbReference>
<evidence type="ECO:0000256" key="3">
    <source>
        <dbReference type="ARBA" id="ARBA00023125"/>
    </source>
</evidence>
<keyword evidence="7" id="KW-1185">Reference proteome</keyword>
<dbReference type="CDD" id="cd08432">
    <property type="entry name" value="PBP2_GcdR_TrpI_HvrB_AmpR_like"/>
    <property type="match status" value="1"/>
</dbReference>
<dbReference type="InterPro" id="IPR005119">
    <property type="entry name" value="LysR_subst-bd"/>
</dbReference>
<dbReference type="Proteomes" id="UP001589628">
    <property type="component" value="Unassembled WGS sequence"/>
</dbReference>
<dbReference type="SUPFAM" id="SSF53850">
    <property type="entry name" value="Periplasmic binding protein-like II"/>
    <property type="match status" value="1"/>
</dbReference>
<evidence type="ECO:0000256" key="1">
    <source>
        <dbReference type="ARBA" id="ARBA00009437"/>
    </source>
</evidence>
<dbReference type="PRINTS" id="PR00039">
    <property type="entry name" value="HTHLYSR"/>
</dbReference>
<dbReference type="Pfam" id="PF03466">
    <property type="entry name" value="LysR_substrate"/>
    <property type="match status" value="1"/>
</dbReference>
<evidence type="ECO:0000313" key="6">
    <source>
        <dbReference type="EMBL" id="MFB9884942.1"/>
    </source>
</evidence>
<keyword evidence="3" id="KW-0238">DNA-binding</keyword>
<protein>
    <submittedName>
        <fullName evidence="6">LysR substrate-binding domain-containing protein</fullName>
    </submittedName>
</protein>
<evidence type="ECO:0000259" key="5">
    <source>
        <dbReference type="PROSITE" id="PS50931"/>
    </source>
</evidence>
<proteinExistence type="inferred from homology"/>
<dbReference type="InterPro" id="IPR000847">
    <property type="entry name" value="LysR_HTH_N"/>
</dbReference>
<dbReference type="Gene3D" id="1.10.10.10">
    <property type="entry name" value="Winged helix-like DNA-binding domain superfamily/Winged helix DNA-binding domain"/>
    <property type="match status" value="1"/>
</dbReference>
<evidence type="ECO:0000256" key="2">
    <source>
        <dbReference type="ARBA" id="ARBA00023015"/>
    </source>
</evidence>
<dbReference type="Pfam" id="PF00126">
    <property type="entry name" value="HTH_1"/>
    <property type="match status" value="1"/>
</dbReference>
<dbReference type="InterPro" id="IPR036390">
    <property type="entry name" value="WH_DNA-bd_sf"/>
</dbReference>
<accession>A0ABV5Z6R3</accession>
<keyword evidence="2" id="KW-0805">Transcription regulation</keyword>
<keyword evidence="4" id="KW-0804">Transcription</keyword>
<name>A0ABV5Z6R3_9GAMM</name>
<dbReference type="Gene3D" id="3.40.190.10">
    <property type="entry name" value="Periplasmic binding protein-like II"/>
    <property type="match status" value="2"/>
</dbReference>
<dbReference type="EMBL" id="JBHLZN010000001">
    <property type="protein sequence ID" value="MFB9884942.1"/>
    <property type="molecule type" value="Genomic_DNA"/>
</dbReference>
<dbReference type="PANTHER" id="PTHR30537">
    <property type="entry name" value="HTH-TYPE TRANSCRIPTIONAL REGULATOR"/>
    <property type="match status" value="1"/>
</dbReference>